<comment type="similarity">
    <text evidence="2">Belongs to the isochorismate synthase family.</text>
</comment>
<evidence type="ECO:0000256" key="3">
    <source>
        <dbReference type="ARBA" id="ARBA00012824"/>
    </source>
</evidence>
<dbReference type="PANTHER" id="PTHR42839">
    <property type="entry name" value="ISOCHORISMATE SYNTHASE ENTC"/>
    <property type="match status" value="1"/>
</dbReference>
<dbReference type="InterPro" id="IPR015890">
    <property type="entry name" value="Chorismate_C"/>
</dbReference>
<dbReference type="InterPro" id="IPR004561">
    <property type="entry name" value="IsoChor_synthase"/>
</dbReference>
<accession>A0AB38XMX8</accession>
<evidence type="ECO:0000256" key="4">
    <source>
        <dbReference type="ARBA" id="ARBA00023235"/>
    </source>
</evidence>
<evidence type="ECO:0000259" key="6">
    <source>
        <dbReference type="Pfam" id="PF00425"/>
    </source>
</evidence>
<proteinExistence type="inferred from homology"/>
<dbReference type="RefSeq" id="WP_004807347.1">
    <property type="nucleotide sequence ID" value="NZ_CP116394.1"/>
</dbReference>
<keyword evidence="4 7" id="KW-0413">Isomerase</keyword>
<dbReference type="KEGG" id="wne:PIG85_08380"/>
<evidence type="ECO:0000256" key="1">
    <source>
        <dbReference type="ARBA" id="ARBA00000799"/>
    </source>
</evidence>
<dbReference type="Gene3D" id="3.60.120.10">
    <property type="entry name" value="Anthranilate synthase"/>
    <property type="match status" value="1"/>
</dbReference>
<organism evidence="7 8">
    <name type="scientific">Winkia neuii subsp. anitrata</name>
    <dbReference type="NCBI Taxonomy" id="29318"/>
    <lineage>
        <taxon>Bacteria</taxon>
        <taxon>Bacillati</taxon>
        <taxon>Actinomycetota</taxon>
        <taxon>Actinomycetes</taxon>
        <taxon>Actinomycetales</taxon>
        <taxon>Actinomycetaceae</taxon>
        <taxon>Winkia</taxon>
    </lineage>
</organism>
<evidence type="ECO:0000313" key="7">
    <source>
        <dbReference type="EMBL" id="WCE45653.1"/>
    </source>
</evidence>
<evidence type="ECO:0000313" key="8">
    <source>
        <dbReference type="Proteomes" id="UP001211044"/>
    </source>
</evidence>
<dbReference type="Pfam" id="PF00425">
    <property type="entry name" value="Chorismate_bind"/>
    <property type="match status" value="1"/>
</dbReference>
<evidence type="ECO:0000256" key="2">
    <source>
        <dbReference type="ARBA" id="ARBA00005297"/>
    </source>
</evidence>
<evidence type="ECO:0000256" key="5">
    <source>
        <dbReference type="ARBA" id="ARBA00041564"/>
    </source>
</evidence>
<dbReference type="InterPro" id="IPR005801">
    <property type="entry name" value="ADC_synthase"/>
</dbReference>
<dbReference type="GO" id="GO:0008909">
    <property type="term" value="F:isochorismate synthase activity"/>
    <property type="evidence" value="ECO:0007669"/>
    <property type="project" value="UniProtKB-EC"/>
</dbReference>
<name>A0AB38XMX8_9ACTO</name>
<dbReference type="EMBL" id="CP116394">
    <property type="protein sequence ID" value="WCE45653.1"/>
    <property type="molecule type" value="Genomic_DNA"/>
</dbReference>
<comment type="catalytic activity">
    <reaction evidence="1">
        <text>chorismate = isochorismate</text>
        <dbReference type="Rhea" id="RHEA:18985"/>
        <dbReference type="ChEBI" id="CHEBI:29748"/>
        <dbReference type="ChEBI" id="CHEBI:29780"/>
        <dbReference type="EC" id="5.4.4.2"/>
    </reaction>
</comment>
<dbReference type="EC" id="5.4.4.2" evidence="3"/>
<reference evidence="7" key="1">
    <citation type="submission" date="2023-01" db="EMBL/GenBank/DDBJ databases">
        <title>Comparative Genomic Analysis of the Clinically-Derived Winkia Strain NY0527 Provides Evidence into the Taxonomic Reassignment of Winkia neuii and Characterizes Their Virulence Traits.</title>
        <authorList>
            <person name="Cai X."/>
            <person name="Peng Y."/>
            <person name="Li M."/>
            <person name="Qiu Y."/>
            <person name="Wang Y."/>
            <person name="Xu L."/>
            <person name="Hou Q."/>
        </authorList>
    </citation>
    <scope>NUCLEOTIDE SEQUENCE</scope>
    <source>
        <strain evidence="7">NY0527</strain>
    </source>
</reference>
<dbReference type="AlphaFoldDB" id="A0AB38XMX8"/>
<protein>
    <recommendedName>
        <fullName evidence="3">isochorismate synthase</fullName>
        <ecNumber evidence="3">5.4.4.2</ecNumber>
    </recommendedName>
    <alternativeName>
        <fullName evidence="5">Isochorismate mutase</fullName>
    </alternativeName>
</protein>
<dbReference type="NCBIfam" id="TIGR00543">
    <property type="entry name" value="isochor_syn"/>
    <property type="match status" value="1"/>
</dbReference>
<feature type="domain" description="Chorismate-utilising enzyme C-terminal" evidence="6">
    <location>
        <begin position="166"/>
        <end position="406"/>
    </location>
</feature>
<dbReference type="PANTHER" id="PTHR42839:SF2">
    <property type="entry name" value="ISOCHORISMATE SYNTHASE ENTC"/>
    <property type="match status" value="1"/>
</dbReference>
<dbReference type="Proteomes" id="UP001211044">
    <property type="component" value="Chromosome"/>
</dbReference>
<gene>
    <name evidence="7" type="ORF">PIG85_08380</name>
</gene>
<sequence>MAPLTLPDTKPNVQRLAKQVPICPEIFGFIPTARLSAWVGADLALLGWGQNFSVTEEGEDALKHADVLWQEATAEAVATEELPVHLPVAFGSFGFARGGVLEVPENLLVATPTATWLISLSGQDLRPLFAPWTATPAEFRQEGAARLAQLPALGTLAEGEGALPPAEWAEAVGRVSEQIRHGEAKKVVLARDKTIASLNPIDQRKLCAALFSAYPTCWVYAVENLVGATPELLASASGGRLFCRVLAGTAGPTETRQLLNSAKDQREHQVAVESVRTALSPITTELEIPDSPSILRLPNVCHLATDVHGLTDRSALAAAGALHPTAAVCGTPTPVARQILTEAERMERGRYAGPVGWVDAAGNGAFGIALRGGQISADARQIRIYAGAGIMGDSVPQIELAETEAKMQPMMQALRSIS</sequence>
<dbReference type="SUPFAM" id="SSF56322">
    <property type="entry name" value="ADC synthase"/>
    <property type="match status" value="1"/>
</dbReference>